<name>A0A518C2J9_9BACT</name>
<gene>
    <name evidence="1" type="ORF">Pan97_04220</name>
</gene>
<dbReference type="AlphaFoldDB" id="A0A518C2J9"/>
<organism evidence="1 2">
    <name type="scientific">Bremerella volcania</name>
    <dbReference type="NCBI Taxonomy" id="2527984"/>
    <lineage>
        <taxon>Bacteria</taxon>
        <taxon>Pseudomonadati</taxon>
        <taxon>Planctomycetota</taxon>
        <taxon>Planctomycetia</taxon>
        <taxon>Pirellulales</taxon>
        <taxon>Pirellulaceae</taxon>
        <taxon>Bremerella</taxon>
    </lineage>
</organism>
<keyword evidence="2" id="KW-1185">Reference proteome</keyword>
<dbReference type="Proteomes" id="UP000318626">
    <property type="component" value="Chromosome"/>
</dbReference>
<dbReference type="EMBL" id="CP036289">
    <property type="protein sequence ID" value="QDU73451.1"/>
    <property type="molecule type" value="Genomic_DNA"/>
</dbReference>
<dbReference type="KEGG" id="bvo:Pan97_04220"/>
<sequence>MHVYGRDSIDTTLQEESYVFKLLVNDHGVLLFSRDIEHEQISEPEIRYEADSVGNALAGVVKPGHIELRHHNDFGDERVRLLMERLLALPEMEFARGFEVVYQGRVLIPKPPQEED</sequence>
<reference evidence="2" key="1">
    <citation type="submission" date="2019-02" db="EMBL/GenBank/DDBJ databases">
        <title>Deep-cultivation of Planctomycetes and their phenomic and genomic characterization uncovers novel biology.</title>
        <authorList>
            <person name="Wiegand S."/>
            <person name="Jogler M."/>
            <person name="Boedeker C."/>
            <person name="Pinto D."/>
            <person name="Vollmers J."/>
            <person name="Rivas-Marin E."/>
            <person name="Kohn T."/>
            <person name="Peeters S.H."/>
            <person name="Heuer A."/>
            <person name="Rast P."/>
            <person name="Oberbeckmann S."/>
            <person name="Bunk B."/>
            <person name="Jeske O."/>
            <person name="Meyerdierks A."/>
            <person name="Storesund J.E."/>
            <person name="Kallscheuer N."/>
            <person name="Luecker S."/>
            <person name="Lage O.M."/>
            <person name="Pohl T."/>
            <person name="Merkel B.J."/>
            <person name="Hornburger P."/>
            <person name="Mueller R.-W."/>
            <person name="Bruemmer F."/>
            <person name="Labrenz M."/>
            <person name="Spormann A.M."/>
            <person name="Op den Camp H."/>
            <person name="Overmann J."/>
            <person name="Amann R."/>
            <person name="Jetten M.S.M."/>
            <person name="Mascher T."/>
            <person name="Medema M.H."/>
            <person name="Devos D.P."/>
            <person name="Kaster A.-K."/>
            <person name="Ovreas L."/>
            <person name="Rohde M."/>
            <person name="Galperin M.Y."/>
            <person name="Jogler C."/>
        </authorList>
    </citation>
    <scope>NUCLEOTIDE SEQUENCE [LARGE SCALE GENOMIC DNA]</scope>
    <source>
        <strain evidence="2">Pan97</strain>
    </source>
</reference>
<proteinExistence type="predicted"/>
<protein>
    <submittedName>
        <fullName evidence="1">Uncharacterized protein</fullName>
    </submittedName>
</protein>
<dbReference type="RefSeq" id="WP_144970295.1">
    <property type="nucleotide sequence ID" value="NZ_CP036289.1"/>
</dbReference>
<evidence type="ECO:0000313" key="2">
    <source>
        <dbReference type="Proteomes" id="UP000318626"/>
    </source>
</evidence>
<dbReference type="OrthoDB" id="279051at2"/>
<accession>A0A518C2J9</accession>
<evidence type="ECO:0000313" key="1">
    <source>
        <dbReference type="EMBL" id="QDU73451.1"/>
    </source>
</evidence>